<evidence type="ECO:0000313" key="3">
    <source>
        <dbReference type="Proteomes" id="UP000188320"/>
    </source>
</evidence>
<organism evidence="2 3">
    <name type="scientific">Zancudomyces culisetae</name>
    <name type="common">Gut fungus</name>
    <name type="synonym">Smittium culisetae</name>
    <dbReference type="NCBI Taxonomy" id="1213189"/>
    <lineage>
        <taxon>Eukaryota</taxon>
        <taxon>Fungi</taxon>
        <taxon>Fungi incertae sedis</taxon>
        <taxon>Zoopagomycota</taxon>
        <taxon>Kickxellomycotina</taxon>
        <taxon>Harpellomycetes</taxon>
        <taxon>Harpellales</taxon>
        <taxon>Legeriomycetaceae</taxon>
        <taxon>Zancudomyces</taxon>
    </lineage>
</organism>
<accession>A0A1R1PMH1</accession>
<evidence type="ECO:0000313" key="2">
    <source>
        <dbReference type="EMBL" id="OMH82161.1"/>
    </source>
</evidence>
<comment type="caution">
    <text evidence="2">The sequence shown here is derived from an EMBL/GenBank/DDBJ whole genome shotgun (WGS) entry which is preliminary data.</text>
</comment>
<feature type="compositionally biased region" description="Basic and acidic residues" evidence="1">
    <location>
        <begin position="302"/>
        <end position="342"/>
    </location>
</feature>
<dbReference type="Proteomes" id="UP000188320">
    <property type="component" value="Unassembled WGS sequence"/>
</dbReference>
<gene>
    <name evidence="2" type="ORF">AX774_g4367</name>
</gene>
<protein>
    <submittedName>
        <fullName evidence="2">Uncharacterized protein</fullName>
    </submittedName>
</protein>
<name>A0A1R1PMH1_ZANCU</name>
<dbReference type="EMBL" id="LSSK01000727">
    <property type="protein sequence ID" value="OMH82161.1"/>
    <property type="molecule type" value="Genomic_DNA"/>
</dbReference>
<dbReference type="OrthoDB" id="5545891at2759"/>
<sequence>MAPDPASEDAEMVTEVQYVVEIPATYDLKLYPELRHAITSMDKDFFKSQLSETDRRTFYASCPRNEGMEYTPPSLPDMGQSQSARCQNAELYDLQYKLSGITRPIDYFIHQCIQGDRAVSRKDAIDFANNIRDLVSDVASTITQQRIDYMEEDQNLIIEPAKIIEHYQHETSSENQYHKPSRTPEPMYPDGWDPECSPLPRFSIARVSQASLRRLSRVFRGIRNPSALKLSTLVPLALLDPSTGQRRDSRRKACPVPGSLAKTHRRQMGTVRDSRGVQNPLPYPTTDHVAAAVETTSGEQSSQRDLRGRDHKPLGQEGHRGSGQKRPERLLLKPLPRPKEIR</sequence>
<dbReference type="AlphaFoldDB" id="A0A1R1PMH1"/>
<keyword evidence="3" id="KW-1185">Reference proteome</keyword>
<proteinExistence type="predicted"/>
<feature type="region of interest" description="Disordered" evidence="1">
    <location>
        <begin position="263"/>
        <end position="342"/>
    </location>
</feature>
<evidence type="ECO:0000256" key="1">
    <source>
        <dbReference type="SAM" id="MobiDB-lite"/>
    </source>
</evidence>
<reference evidence="3" key="1">
    <citation type="submission" date="2017-01" db="EMBL/GenBank/DDBJ databases">
        <authorList>
            <person name="Wang Y."/>
            <person name="White M."/>
            <person name="Kvist S."/>
            <person name="Moncalvo J.-M."/>
        </authorList>
    </citation>
    <scope>NUCLEOTIDE SEQUENCE [LARGE SCALE GENOMIC DNA]</scope>
    <source>
        <strain evidence="3">COL-18-3</strain>
    </source>
</reference>
<feature type="non-terminal residue" evidence="2">
    <location>
        <position position="342"/>
    </location>
</feature>